<dbReference type="InterPro" id="IPR044730">
    <property type="entry name" value="RNase_H-like_dom_plant"/>
</dbReference>
<reference evidence="2 3" key="1">
    <citation type="journal article" date="2021" name="BMC Genomics">
        <title>Datura genome reveals duplications of psychoactive alkaloid biosynthetic genes and high mutation rate following tissue culture.</title>
        <authorList>
            <person name="Rajewski A."/>
            <person name="Carter-House D."/>
            <person name="Stajich J."/>
            <person name="Litt A."/>
        </authorList>
    </citation>
    <scope>NUCLEOTIDE SEQUENCE [LARGE SCALE GENOMIC DNA]</scope>
    <source>
        <strain evidence="2">AR-01</strain>
    </source>
</reference>
<name>A0ABS8S766_DATST</name>
<organism evidence="2 3">
    <name type="scientific">Datura stramonium</name>
    <name type="common">Jimsonweed</name>
    <name type="synonym">Common thornapple</name>
    <dbReference type="NCBI Taxonomy" id="4076"/>
    <lineage>
        <taxon>Eukaryota</taxon>
        <taxon>Viridiplantae</taxon>
        <taxon>Streptophyta</taxon>
        <taxon>Embryophyta</taxon>
        <taxon>Tracheophyta</taxon>
        <taxon>Spermatophyta</taxon>
        <taxon>Magnoliopsida</taxon>
        <taxon>eudicotyledons</taxon>
        <taxon>Gunneridae</taxon>
        <taxon>Pentapetalae</taxon>
        <taxon>asterids</taxon>
        <taxon>lamiids</taxon>
        <taxon>Solanales</taxon>
        <taxon>Solanaceae</taxon>
        <taxon>Solanoideae</taxon>
        <taxon>Datureae</taxon>
        <taxon>Datura</taxon>
    </lineage>
</organism>
<dbReference type="CDD" id="cd06222">
    <property type="entry name" value="RNase_H_like"/>
    <property type="match status" value="1"/>
</dbReference>
<dbReference type="Gene3D" id="3.30.420.10">
    <property type="entry name" value="Ribonuclease H-like superfamily/Ribonuclease H"/>
    <property type="match status" value="1"/>
</dbReference>
<dbReference type="InterPro" id="IPR012337">
    <property type="entry name" value="RNaseH-like_sf"/>
</dbReference>
<gene>
    <name evidence="2" type="ORF">HAX54_025770</name>
</gene>
<dbReference type="InterPro" id="IPR002156">
    <property type="entry name" value="RNaseH_domain"/>
</dbReference>
<sequence>MTIEAKDTGVLGKIYVTQCLNKELALELLKIKGNPSPTGGGGGFIRDDRGELIKDFTYFYGICSNNNVEAKVMRRGVLICNTIGLSNVLVESDAHMIVNMINKRNKSH</sequence>
<evidence type="ECO:0000313" key="2">
    <source>
        <dbReference type="EMBL" id="MCD7454708.1"/>
    </source>
</evidence>
<dbReference type="Pfam" id="PF13456">
    <property type="entry name" value="RVT_3"/>
    <property type="match status" value="1"/>
</dbReference>
<protein>
    <recommendedName>
        <fullName evidence="1">RNase H type-1 domain-containing protein</fullName>
    </recommendedName>
</protein>
<comment type="caution">
    <text evidence="2">The sequence shown here is derived from an EMBL/GenBank/DDBJ whole genome shotgun (WGS) entry which is preliminary data.</text>
</comment>
<accession>A0ABS8S766</accession>
<dbReference type="InterPro" id="IPR053151">
    <property type="entry name" value="RNase_H-like"/>
</dbReference>
<evidence type="ECO:0000313" key="3">
    <source>
        <dbReference type="Proteomes" id="UP000823775"/>
    </source>
</evidence>
<dbReference type="SUPFAM" id="SSF53098">
    <property type="entry name" value="Ribonuclease H-like"/>
    <property type="match status" value="1"/>
</dbReference>
<dbReference type="Proteomes" id="UP000823775">
    <property type="component" value="Unassembled WGS sequence"/>
</dbReference>
<proteinExistence type="predicted"/>
<feature type="domain" description="RNase H type-1" evidence="1">
    <location>
        <begin position="36"/>
        <end position="106"/>
    </location>
</feature>
<dbReference type="EMBL" id="JACEIK010000313">
    <property type="protein sequence ID" value="MCD7454708.1"/>
    <property type="molecule type" value="Genomic_DNA"/>
</dbReference>
<dbReference type="PANTHER" id="PTHR47723:SF19">
    <property type="entry name" value="POLYNUCLEOTIDYL TRANSFERASE, RIBONUCLEASE H-LIKE SUPERFAMILY PROTEIN"/>
    <property type="match status" value="1"/>
</dbReference>
<evidence type="ECO:0000259" key="1">
    <source>
        <dbReference type="Pfam" id="PF13456"/>
    </source>
</evidence>
<keyword evidence="3" id="KW-1185">Reference proteome</keyword>
<dbReference type="PANTHER" id="PTHR47723">
    <property type="entry name" value="OS05G0353850 PROTEIN"/>
    <property type="match status" value="1"/>
</dbReference>
<dbReference type="InterPro" id="IPR036397">
    <property type="entry name" value="RNaseH_sf"/>
</dbReference>